<dbReference type="InterPro" id="IPR050272">
    <property type="entry name" value="Isochorismatase-like_hydrls"/>
</dbReference>
<dbReference type="PANTHER" id="PTHR43540">
    <property type="entry name" value="PEROXYUREIDOACRYLATE/UREIDOACRYLATE AMIDOHYDROLASE-RELATED"/>
    <property type="match status" value="1"/>
</dbReference>
<dbReference type="EMBL" id="CP093379">
    <property type="protein sequence ID" value="UNM96941.1"/>
    <property type="molecule type" value="Genomic_DNA"/>
</dbReference>
<evidence type="ECO:0000259" key="2">
    <source>
        <dbReference type="Pfam" id="PF00857"/>
    </source>
</evidence>
<dbReference type="Proteomes" id="UP000829542">
    <property type="component" value="Chromosome"/>
</dbReference>
<name>A0ABY3X240_9GAMM</name>
<organism evidence="3 4">
    <name type="scientific">Ignatzschineria rhizosphaerae</name>
    <dbReference type="NCBI Taxonomy" id="2923279"/>
    <lineage>
        <taxon>Bacteria</taxon>
        <taxon>Pseudomonadati</taxon>
        <taxon>Pseudomonadota</taxon>
        <taxon>Gammaproteobacteria</taxon>
        <taxon>Cardiobacteriales</taxon>
        <taxon>Ignatzschineriaceae</taxon>
        <taxon>Ignatzschineria</taxon>
    </lineage>
</organism>
<gene>
    <name evidence="3" type="ORF">MMG00_03565</name>
</gene>
<dbReference type="SUPFAM" id="SSF52499">
    <property type="entry name" value="Isochorismatase-like hydrolases"/>
    <property type="match status" value="1"/>
</dbReference>
<dbReference type="CDD" id="cd01014">
    <property type="entry name" value="nicotinamidase_related"/>
    <property type="match status" value="1"/>
</dbReference>
<keyword evidence="4" id="KW-1185">Reference proteome</keyword>
<evidence type="ECO:0000313" key="3">
    <source>
        <dbReference type="EMBL" id="UNM96941.1"/>
    </source>
</evidence>
<reference evidence="3 4" key="1">
    <citation type="submission" date="2022-03" db="EMBL/GenBank/DDBJ databases">
        <title>Ignatzschineria rhizosphaerae HR5S32.</title>
        <authorList>
            <person name="Sun J.Q."/>
            <person name="Feng J.Y."/>
        </authorList>
    </citation>
    <scope>NUCLEOTIDE SEQUENCE [LARGE SCALE GENOMIC DNA]</scope>
    <source>
        <strain evidence="3 4">HR5S32</strain>
    </source>
</reference>
<evidence type="ECO:0000313" key="4">
    <source>
        <dbReference type="Proteomes" id="UP000829542"/>
    </source>
</evidence>
<accession>A0ABY3X240</accession>
<dbReference type="InterPro" id="IPR036380">
    <property type="entry name" value="Isochorismatase-like_sf"/>
</dbReference>
<sequence>MKKSALLIIDVQKDYFPKGAHELVDANLVLDRILEVEEIAIAKNMSIYYIQHINHHESATFFQVGTKGAEIHSSLAYKDAITVIKNRPNSFFETSLLEHLRAENITDLMITGMMTNMCVDATVRAAHELGFNVTLLAGACTTKDQSWNGLTIEAEIASAVIYSSLSMLVSVQDYTKWLEMNSL</sequence>
<protein>
    <submittedName>
        <fullName evidence="3">Cysteine hydrolase</fullName>
    </submittedName>
</protein>
<dbReference type="GO" id="GO:0016787">
    <property type="term" value="F:hydrolase activity"/>
    <property type="evidence" value="ECO:0007669"/>
    <property type="project" value="UniProtKB-KW"/>
</dbReference>
<evidence type="ECO:0000256" key="1">
    <source>
        <dbReference type="ARBA" id="ARBA00022801"/>
    </source>
</evidence>
<keyword evidence="1 3" id="KW-0378">Hydrolase</keyword>
<dbReference type="InterPro" id="IPR000868">
    <property type="entry name" value="Isochorismatase-like_dom"/>
</dbReference>
<dbReference type="RefSeq" id="WP_242151493.1">
    <property type="nucleotide sequence ID" value="NZ_CP093379.1"/>
</dbReference>
<feature type="domain" description="Isochorismatase-like" evidence="2">
    <location>
        <begin position="4"/>
        <end position="146"/>
    </location>
</feature>
<dbReference type="Gene3D" id="3.40.50.850">
    <property type="entry name" value="Isochorismatase-like"/>
    <property type="match status" value="1"/>
</dbReference>
<dbReference type="Pfam" id="PF00857">
    <property type="entry name" value="Isochorismatase"/>
    <property type="match status" value="1"/>
</dbReference>
<dbReference type="PANTHER" id="PTHR43540:SF1">
    <property type="entry name" value="ISOCHORISMATASE HYDROLASE"/>
    <property type="match status" value="1"/>
</dbReference>
<proteinExistence type="predicted"/>